<dbReference type="Gene3D" id="2.60.40.1760">
    <property type="entry name" value="glycosyl hydrolase (family 31)"/>
    <property type="match status" value="1"/>
</dbReference>
<dbReference type="EMBL" id="KN881658">
    <property type="protein sequence ID" value="KIY51422.1"/>
    <property type="molecule type" value="Genomic_DNA"/>
</dbReference>
<proteinExistence type="predicted"/>
<reference evidence="2 3" key="1">
    <citation type="journal article" date="2015" name="Fungal Genet. Biol.">
        <title>Evolution of novel wood decay mechanisms in Agaricales revealed by the genome sequences of Fistulina hepatica and Cylindrobasidium torrendii.</title>
        <authorList>
            <person name="Floudas D."/>
            <person name="Held B.W."/>
            <person name="Riley R."/>
            <person name="Nagy L.G."/>
            <person name="Koehler G."/>
            <person name="Ransdell A.S."/>
            <person name="Younus H."/>
            <person name="Chow J."/>
            <person name="Chiniquy J."/>
            <person name="Lipzen A."/>
            <person name="Tritt A."/>
            <person name="Sun H."/>
            <person name="Haridas S."/>
            <person name="LaButti K."/>
            <person name="Ohm R.A."/>
            <person name="Kues U."/>
            <person name="Blanchette R.A."/>
            <person name="Grigoriev I.V."/>
            <person name="Minto R.E."/>
            <person name="Hibbett D.S."/>
        </authorList>
    </citation>
    <scope>NUCLEOTIDE SEQUENCE [LARGE SCALE GENOMIC DNA]</scope>
    <source>
        <strain evidence="2 3">ATCC 64428</strain>
    </source>
</reference>
<feature type="non-terminal residue" evidence="2">
    <location>
        <position position="1"/>
    </location>
</feature>
<keyword evidence="3" id="KW-1185">Reference proteome</keyword>
<gene>
    <name evidence="2" type="ORF">FISHEDRAFT_70806</name>
</gene>
<feature type="region of interest" description="Disordered" evidence="1">
    <location>
        <begin position="126"/>
        <end position="151"/>
    </location>
</feature>
<evidence type="ECO:0000313" key="2">
    <source>
        <dbReference type="EMBL" id="KIY51422.1"/>
    </source>
</evidence>
<organism evidence="2 3">
    <name type="scientific">Fistulina hepatica ATCC 64428</name>
    <dbReference type="NCBI Taxonomy" id="1128425"/>
    <lineage>
        <taxon>Eukaryota</taxon>
        <taxon>Fungi</taxon>
        <taxon>Dikarya</taxon>
        <taxon>Basidiomycota</taxon>
        <taxon>Agaricomycotina</taxon>
        <taxon>Agaricomycetes</taxon>
        <taxon>Agaricomycetidae</taxon>
        <taxon>Agaricales</taxon>
        <taxon>Fistulinaceae</taxon>
        <taxon>Fistulina</taxon>
    </lineage>
</organism>
<accession>A0A0D7AIL2</accession>
<dbReference type="AlphaFoldDB" id="A0A0D7AIL2"/>
<name>A0A0D7AIL2_9AGAR</name>
<dbReference type="Proteomes" id="UP000054144">
    <property type="component" value="Unassembled WGS sequence"/>
</dbReference>
<evidence type="ECO:0000256" key="1">
    <source>
        <dbReference type="SAM" id="MobiDB-lite"/>
    </source>
</evidence>
<sequence length="151" mass="16204">QPSINHRGDILNTPTIAIGCASPSPDVLLPAAYHWKAQTKTTNGPHLEASPDIDVNEFSPGRQDSLVATKTDTGLKLSTNTLRATVNTRPHVFTIDIKSHGVSNLDNPSSAHELLTQLGRRSVGYVKRGTTAGHPNATPDDPDPGERWVTL</sequence>
<protein>
    <submittedName>
        <fullName evidence="2">Uncharacterized protein</fullName>
    </submittedName>
</protein>
<dbReference type="OrthoDB" id="1334205at2759"/>
<evidence type="ECO:0000313" key="3">
    <source>
        <dbReference type="Proteomes" id="UP000054144"/>
    </source>
</evidence>